<protein>
    <submittedName>
        <fullName evidence="1">Uncharacterized protein</fullName>
    </submittedName>
</protein>
<sequence>MVKNIIFNKIQTSRQEVFFNHRFICSKPAFPFQFNYLRVDEDSELCYLRYNTVNTLGNFCFYQYLTTAFTKTDSYERTIK</sequence>
<reference evidence="1 2" key="1">
    <citation type="submission" date="2018-04" db="EMBL/GenBank/DDBJ databases">
        <title>Pedobacter chongqingensis sp. nov., isolated from a rottenly hemp rope.</title>
        <authorList>
            <person name="Cai Y."/>
        </authorList>
    </citation>
    <scope>NUCLEOTIDE SEQUENCE [LARGE SCALE GENOMIC DNA]</scope>
    <source>
        <strain evidence="1 2">FJ4-8</strain>
    </source>
</reference>
<organism evidence="1 2">
    <name type="scientific">Pararcticibacter amylolyticus</name>
    <dbReference type="NCBI Taxonomy" id="2173175"/>
    <lineage>
        <taxon>Bacteria</taxon>
        <taxon>Pseudomonadati</taxon>
        <taxon>Bacteroidota</taxon>
        <taxon>Sphingobacteriia</taxon>
        <taxon>Sphingobacteriales</taxon>
        <taxon>Sphingobacteriaceae</taxon>
        <taxon>Pararcticibacter</taxon>
    </lineage>
</organism>
<dbReference type="EMBL" id="QEAS01000014">
    <property type="protein sequence ID" value="PWG79417.1"/>
    <property type="molecule type" value="Genomic_DNA"/>
</dbReference>
<proteinExistence type="predicted"/>
<comment type="caution">
    <text evidence="1">The sequence shown here is derived from an EMBL/GenBank/DDBJ whole genome shotgun (WGS) entry which is preliminary data.</text>
</comment>
<keyword evidence="2" id="KW-1185">Reference proteome</keyword>
<evidence type="ECO:0000313" key="2">
    <source>
        <dbReference type="Proteomes" id="UP000245647"/>
    </source>
</evidence>
<name>A0A2U2PDE7_9SPHI</name>
<accession>A0A2U2PDE7</accession>
<dbReference type="Proteomes" id="UP000245647">
    <property type="component" value="Unassembled WGS sequence"/>
</dbReference>
<evidence type="ECO:0000313" key="1">
    <source>
        <dbReference type="EMBL" id="PWG79417.1"/>
    </source>
</evidence>
<gene>
    <name evidence="1" type="ORF">DDR33_16755</name>
</gene>
<dbReference type="AlphaFoldDB" id="A0A2U2PDE7"/>